<dbReference type="GO" id="GO:1990904">
    <property type="term" value="C:ribonucleoprotein complex"/>
    <property type="evidence" value="ECO:0007669"/>
    <property type="project" value="UniProtKB-KW"/>
</dbReference>
<evidence type="ECO:0000256" key="1">
    <source>
        <dbReference type="ARBA" id="ARBA00006471"/>
    </source>
</evidence>
<dbReference type="AlphaFoldDB" id="A0ABD3A5J3"/>
<comment type="caution">
    <text evidence="4">The sequence shown here is derived from an EMBL/GenBank/DDBJ whole genome shotgun (WGS) entry which is preliminary data.</text>
</comment>
<dbReference type="Gene3D" id="3.30.1490.10">
    <property type="match status" value="1"/>
</dbReference>
<evidence type="ECO:0000313" key="4">
    <source>
        <dbReference type="EMBL" id="KAL3524988.1"/>
    </source>
</evidence>
<comment type="similarity">
    <text evidence="1">Belongs to the universal ribosomal protein uS8 family.</text>
</comment>
<dbReference type="GO" id="GO:0005840">
    <property type="term" value="C:ribosome"/>
    <property type="evidence" value="ECO:0007669"/>
    <property type="project" value="UniProtKB-KW"/>
</dbReference>
<keyword evidence="3" id="KW-0687">Ribonucleoprotein</keyword>
<dbReference type="InterPro" id="IPR000630">
    <property type="entry name" value="Ribosomal_uS8"/>
</dbReference>
<evidence type="ECO:0000256" key="2">
    <source>
        <dbReference type="ARBA" id="ARBA00022980"/>
    </source>
</evidence>
<reference evidence="4 5" key="1">
    <citation type="submission" date="2024-11" db="EMBL/GenBank/DDBJ databases">
        <title>A near-complete genome assembly of Cinchona calisaya.</title>
        <authorList>
            <person name="Lian D.C."/>
            <person name="Zhao X.W."/>
            <person name="Wei L."/>
        </authorList>
    </citation>
    <scope>NUCLEOTIDE SEQUENCE [LARGE SCALE GENOMIC DNA]</scope>
    <source>
        <tissue evidence="4">Nenye</tissue>
    </source>
</reference>
<gene>
    <name evidence="4" type="ORF">ACH5RR_013360</name>
</gene>
<keyword evidence="5" id="KW-1185">Reference proteome</keyword>
<evidence type="ECO:0000313" key="5">
    <source>
        <dbReference type="Proteomes" id="UP001630127"/>
    </source>
</evidence>
<dbReference type="SUPFAM" id="SSF56047">
    <property type="entry name" value="Ribosomal protein S8"/>
    <property type="match status" value="1"/>
</dbReference>
<dbReference type="Proteomes" id="UP001630127">
    <property type="component" value="Unassembled WGS sequence"/>
</dbReference>
<proteinExistence type="inferred from homology"/>
<keyword evidence="2" id="KW-0689">Ribosomal protein</keyword>
<organism evidence="4 5">
    <name type="scientific">Cinchona calisaya</name>
    <dbReference type="NCBI Taxonomy" id="153742"/>
    <lineage>
        <taxon>Eukaryota</taxon>
        <taxon>Viridiplantae</taxon>
        <taxon>Streptophyta</taxon>
        <taxon>Embryophyta</taxon>
        <taxon>Tracheophyta</taxon>
        <taxon>Spermatophyta</taxon>
        <taxon>Magnoliopsida</taxon>
        <taxon>eudicotyledons</taxon>
        <taxon>Gunneridae</taxon>
        <taxon>Pentapetalae</taxon>
        <taxon>asterids</taxon>
        <taxon>lamiids</taxon>
        <taxon>Gentianales</taxon>
        <taxon>Rubiaceae</taxon>
        <taxon>Cinchonoideae</taxon>
        <taxon>Cinchoneae</taxon>
        <taxon>Cinchona</taxon>
    </lineage>
</organism>
<dbReference type="InterPro" id="IPR035987">
    <property type="entry name" value="Ribosomal_uS8_sf"/>
</dbReference>
<accession>A0ABD3A5J3</accession>
<protein>
    <submittedName>
        <fullName evidence="4">Uncharacterized protein</fullName>
    </submittedName>
</protein>
<dbReference type="EMBL" id="JBJUIK010000006">
    <property type="protein sequence ID" value="KAL3524988.1"/>
    <property type="molecule type" value="Genomic_DNA"/>
</dbReference>
<evidence type="ECO:0000256" key="3">
    <source>
        <dbReference type="ARBA" id="ARBA00023274"/>
    </source>
</evidence>
<dbReference type="Pfam" id="PF00410">
    <property type="entry name" value="Ribosomal_S8"/>
    <property type="match status" value="1"/>
</dbReference>
<name>A0ABD3A5J3_9GENT</name>
<sequence>MAEKVVVVATSEVLGLSGFFFTEHRDFGYTQKTIESKHEEKEIKTKEETLLRRLIFGAGSGSEIAGMVVAMEWKGFPTTTSRRLEEAPSVVLLSLKPRRRAFALSKMVRISVLNGALKSMYNVEKKRKRIHREIRALSLGLQDYFPPRHFGYIVSTTSAGIMDQEEARRKNVGGKILVEEEILALNPGRISNLCS</sequence>
<dbReference type="PANTHER" id="PTHR11758">
    <property type="entry name" value="40S RIBOSOMAL PROTEIN S15A"/>
    <property type="match status" value="1"/>
</dbReference>